<evidence type="ECO:0000256" key="6">
    <source>
        <dbReference type="ARBA" id="ARBA00022771"/>
    </source>
</evidence>
<dbReference type="AlphaFoldDB" id="A0A7S3UYC8"/>
<dbReference type="Gene3D" id="3.30.40.10">
    <property type="entry name" value="Zinc/RING finger domain, C3HC4 (zinc finger)"/>
    <property type="match status" value="1"/>
</dbReference>
<comment type="catalytic activity">
    <reaction evidence="1">
        <text>[E2 ubiquitin-conjugating enzyme]-S-ubiquitinyl-L-cysteine + [acceptor protein]-L-lysine = [E2 ubiquitin-conjugating enzyme]-L-cysteine + [acceptor protein]-N(6)-ubiquitinyl-L-lysine.</text>
        <dbReference type="EC" id="2.3.2.31"/>
    </reaction>
</comment>
<name>A0A7S3UYC8_9STRA</name>
<organism evidence="13">
    <name type="scientific">Aplanochytrium stocchinoi</name>
    <dbReference type="NCBI Taxonomy" id="215587"/>
    <lineage>
        <taxon>Eukaryota</taxon>
        <taxon>Sar</taxon>
        <taxon>Stramenopiles</taxon>
        <taxon>Bigyra</taxon>
        <taxon>Labyrinthulomycetes</taxon>
        <taxon>Thraustochytrida</taxon>
        <taxon>Thraustochytriidae</taxon>
        <taxon>Aplanochytrium</taxon>
    </lineage>
</organism>
<keyword evidence="5" id="KW-0677">Repeat</keyword>
<dbReference type="EMBL" id="HBIN01014416">
    <property type="protein sequence ID" value="CAE0440775.1"/>
    <property type="molecule type" value="Transcribed_RNA"/>
</dbReference>
<evidence type="ECO:0000256" key="5">
    <source>
        <dbReference type="ARBA" id="ARBA00022737"/>
    </source>
</evidence>
<keyword evidence="10" id="KW-0472">Membrane</keyword>
<dbReference type="GO" id="GO:0016567">
    <property type="term" value="P:protein ubiquitination"/>
    <property type="evidence" value="ECO:0007669"/>
    <property type="project" value="InterPro"/>
</dbReference>
<dbReference type="Pfam" id="PF22191">
    <property type="entry name" value="IBR_1"/>
    <property type="match status" value="1"/>
</dbReference>
<keyword evidence="7" id="KW-0833">Ubl conjugation pathway</keyword>
<evidence type="ECO:0000256" key="7">
    <source>
        <dbReference type="ARBA" id="ARBA00022786"/>
    </source>
</evidence>
<dbReference type="GO" id="GO:0061630">
    <property type="term" value="F:ubiquitin protein ligase activity"/>
    <property type="evidence" value="ECO:0007669"/>
    <property type="project" value="UniProtKB-EC"/>
</dbReference>
<reference evidence="13" key="1">
    <citation type="submission" date="2021-01" db="EMBL/GenBank/DDBJ databases">
        <authorList>
            <person name="Corre E."/>
            <person name="Pelletier E."/>
            <person name="Niang G."/>
            <person name="Scheremetjew M."/>
            <person name="Finn R."/>
            <person name="Kale V."/>
            <person name="Holt S."/>
            <person name="Cochrane G."/>
            <person name="Meng A."/>
            <person name="Brown T."/>
            <person name="Cohen L."/>
        </authorList>
    </citation>
    <scope>NUCLEOTIDE SEQUENCE</scope>
    <source>
        <strain evidence="13">GSBS06</strain>
    </source>
</reference>
<dbReference type="Pfam" id="PF01485">
    <property type="entry name" value="IBR"/>
    <property type="match status" value="1"/>
</dbReference>
<keyword evidence="10" id="KW-1133">Transmembrane helix</keyword>
<gene>
    <name evidence="13" type="ORF">ASTO00021_LOCUS10905</name>
</gene>
<dbReference type="SMART" id="SM00647">
    <property type="entry name" value="IBR"/>
    <property type="match status" value="2"/>
</dbReference>
<dbReference type="EC" id="2.3.2.31" evidence="2"/>
<evidence type="ECO:0000256" key="2">
    <source>
        <dbReference type="ARBA" id="ARBA00012251"/>
    </source>
</evidence>
<evidence type="ECO:0000259" key="11">
    <source>
        <dbReference type="PROSITE" id="PS50089"/>
    </source>
</evidence>
<dbReference type="SUPFAM" id="SSF57850">
    <property type="entry name" value="RING/U-box"/>
    <property type="match status" value="2"/>
</dbReference>
<dbReference type="Gene3D" id="1.20.120.1750">
    <property type="match status" value="1"/>
</dbReference>
<dbReference type="PANTHER" id="PTHR11685">
    <property type="entry name" value="RBR FAMILY RING FINGER AND IBR DOMAIN-CONTAINING"/>
    <property type="match status" value="1"/>
</dbReference>
<keyword evidence="8" id="KW-0862">Zinc</keyword>
<evidence type="ECO:0000256" key="4">
    <source>
        <dbReference type="ARBA" id="ARBA00022723"/>
    </source>
</evidence>
<evidence type="ECO:0000313" key="13">
    <source>
        <dbReference type="EMBL" id="CAE0440775.1"/>
    </source>
</evidence>
<keyword evidence="6 9" id="KW-0863">Zinc-finger</keyword>
<evidence type="ECO:0000256" key="8">
    <source>
        <dbReference type="ARBA" id="ARBA00022833"/>
    </source>
</evidence>
<dbReference type="PROSITE" id="PS50089">
    <property type="entry name" value="ZF_RING_2"/>
    <property type="match status" value="1"/>
</dbReference>
<evidence type="ECO:0000256" key="10">
    <source>
        <dbReference type="SAM" id="Phobius"/>
    </source>
</evidence>
<evidence type="ECO:0000259" key="12">
    <source>
        <dbReference type="PROSITE" id="PS51873"/>
    </source>
</evidence>
<feature type="transmembrane region" description="Helical" evidence="10">
    <location>
        <begin position="18"/>
        <end position="38"/>
    </location>
</feature>
<evidence type="ECO:0000256" key="3">
    <source>
        <dbReference type="ARBA" id="ARBA00022679"/>
    </source>
</evidence>
<dbReference type="CDD" id="cd20336">
    <property type="entry name" value="Rcat_RBR"/>
    <property type="match status" value="1"/>
</dbReference>
<dbReference type="InterPro" id="IPR013083">
    <property type="entry name" value="Znf_RING/FYVE/PHD"/>
</dbReference>
<dbReference type="InterPro" id="IPR002867">
    <property type="entry name" value="IBR_dom"/>
</dbReference>
<evidence type="ECO:0000256" key="1">
    <source>
        <dbReference type="ARBA" id="ARBA00001798"/>
    </source>
</evidence>
<dbReference type="PROSITE" id="PS51873">
    <property type="entry name" value="TRIAD"/>
    <property type="match status" value="1"/>
</dbReference>
<keyword evidence="3" id="KW-0808">Transferase</keyword>
<dbReference type="InterPro" id="IPR001841">
    <property type="entry name" value="Znf_RING"/>
</dbReference>
<proteinExistence type="predicted"/>
<dbReference type="GO" id="GO:0008270">
    <property type="term" value="F:zinc ion binding"/>
    <property type="evidence" value="ECO:0007669"/>
    <property type="project" value="UniProtKB-KW"/>
</dbReference>
<keyword evidence="4" id="KW-0479">Metal-binding</keyword>
<feature type="domain" description="RING-type" evidence="12">
    <location>
        <begin position="161"/>
        <end position="412"/>
    </location>
</feature>
<feature type="domain" description="RING-type" evidence="11">
    <location>
        <begin position="165"/>
        <end position="213"/>
    </location>
</feature>
<keyword evidence="10" id="KW-0812">Transmembrane</keyword>
<dbReference type="InterPro" id="IPR031127">
    <property type="entry name" value="E3_UB_ligase_RBR"/>
</dbReference>
<protein>
    <recommendedName>
        <fullName evidence="2">RBR-type E3 ubiquitin transferase</fullName>
        <ecNumber evidence="2">2.3.2.31</ecNumber>
    </recommendedName>
</protein>
<dbReference type="InterPro" id="IPR044066">
    <property type="entry name" value="TRIAD_supradom"/>
</dbReference>
<evidence type="ECO:0000256" key="9">
    <source>
        <dbReference type="PROSITE-ProRule" id="PRU00175"/>
    </source>
</evidence>
<sequence>MEVSHILRRSLAPVLKKLVLVPLLLISLYLILMLWVFVSNGCNTTAIRAVSDLNRFLFTSHATWLNKMLVILRHVFGRHFARALLVNIRDLSTSIRFTRGRLGNNFRYEYGISKTKIKRLTDTVFDSVSENLIASRDWTFMQLEEGYLNLIFHRYILNTREDKECDICMEEYMKHHFVDFSACNHGVCVSCFRKYLNTKVYDGECEFLCPFGNEECATLGQKDIRRALKNDTVFSRKLEQAYVRHGLKDLQGDYYECPTEECSNVMFCEHPLVEDHFILDKSGPKKVFKKKLNTDCDLRSFSCSECNYSYCLLCKRSWTFGDLYHDGIDCESYRKERRKSRRLDELLRTQAAVERGIKQNRLRRCPKCNSVIEKNGGCPHMVCSSCRTNFCWKCAKVWGTPPGCYGGCPDALAMVNNNA</sequence>
<accession>A0A7S3UYC8</accession>